<keyword evidence="1" id="KW-0472">Membrane</keyword>
<accession>A0A6S6SUH9</accession>
<dbReference type="InterPro" id="IPR021309">
    <property type="entry name" value="YgaP-like_TM"/>
</dbReference>
<proteinExistence type="predicted"/>
<keyword evidence="1" id="KW-1133">Transmembrane helix</keyword>
<keyword evidence="1" id="KW-0812">Transmembrane</keyword>
<sequence>MKCNVGKVDKFIRICLGIICISFGIYSESWWGGVIGLLPIYTISIAWCPKSLFCAVPSEKWWHKCCRG</sequence>
<gene>
    <name evidence="3" type="ORF">HELGO_WM13859</name>
</gene>
<dbReference type="Pfam" id="PF11127">
    <property type="entry name" value="YgaP-like_TM"/>
    <property type="match status" value="1"/>
</dbReference>
<evidence type="ECO:0000313" key="3">
    <source>
        <dbReference type="EMBL" id="CAA6806955.1"/>
    </source>
</evidence>
<dbReference type="EMBL" id="CACVAW010000024">
    <property type="protein sequence ID" value="CAA6806955.1"/>
    <property type="molecule type" value="Genomic_DNA"/>
</dbReference>
<dbReference type="AlphaFoldDB" id="A0A6S6SUH9"/>
<reference evidence="3" key="1">
    <citation type="submission" date="2020-01" db="EMBL/GenBank/DDBJ databases">
        <authorList>
            <person name="Meier V. D."/>
            <person name="Meier V D."/>
        </authorList>
    </citation>
    <scope>NUCLEOTIDE SEQUENCE</scope>
    <source>
        <strain evidence="3">HLG_WM_MAG_12</strain>
    </source>
</reference>
<feature type="transmembrane region" description="Helical" evidence="1">
    <location>
        <begin position="12"/>
        <end position="31"/>
    </location>
</feature>
<evidence type="ECO:0000259" key="2">
    <source>
        <dbReference type="Pfam" id="PF11127"/>
    </source>
</evidence>
<evidence type="ECO:0000256" key="1">
    <source>
        <dbReference type="SAM" id="Phobius"/>
    </source>
</evidence>
<organism evidence="3">
    <name type="scientific">uncultured Campylobacterales bacterium</name>
    <dbReference type="NCBI Taxonomy" id="352960"/>
    <lineage>
        <taxon>Bacteria</taxon>
        <taxon>Pseudomonadati</taxon>
        <taxon>Campylobacterota</taxon>
        <taxon>Epsilonproteobacteria</taxon>
        <taxon>Campylobacterales</taxon>
        <taxon>environmental samples</taxon>
    </lineage>
</organism>
<name>A0A6S6SUH9_9BACT</name>
<protein>
    <recommendedName>
        <fullName evidence="2">Inner membrane protein YgaP-like transmembrane domain-containing protein</fullName>
    </recommendedName>
</protein>
<feature type="domain" description="Inner membrane protein YgaP-like transmembrane" evidence="2">
    <location>
        <begin position="1"/>
        <end position="49"/>
    </location>
</feature>